<sequence length="128" mass="14019">MSFQISSIPSSSTRPAAAESFNYDSAPKQRDEGDNLRSTSELKKAERTGSKLSVSDEQMVKMVDRAIKAMQGPHTSAELSVHDATNTIMIKIINTDTGEMIREIPPEKTLDIVAKLIEVNGLLIDTKV</sequence>
<gene>
    <name evidence="2" type="ORF">A7K91_06265</name>
</gene>
<feature type="compositionally biased region" description="Low complexity" evidence="1">
    <location>
        <begin position="1"/>
        <end position="12"/>
    </location>
</feature>
<dbReference type="SUPFAM" id="SSF160214">
    <property type="entry name" value="FlaG-like"/>
    <property type="match status" value="1"/>
</dbReference>
<evidence type="ECO:0000256" key="1">
    <source>
        <dbReference type="SAM" id="MobiDB-lite"/>
    </source>
</evidence>
<accession>A0A1A5YD87</accession>
<dbReference type="InterPro" id="IPR005186">
    <property type="entry name" value="FlaG"/>
</dbReference>
<dbReference type="Gene3D" id="3.30.160.170">
    <property type="entry name" value="FlaG-like"/>
    <property type="match status" value="1"/>
</dbReference>
<dbReference type="RefSeq" id="WP_068685990.1">
    <property type="nucleotide sequence ID" value="NZ_LYPA01000071.1"/>
</dbReference>
<dbReference type="AlphaFoldDB" id="A0A1A5YD87"/>
<feature type="region of interest" description="Disordered" evidence="1">
    <location>
        <begin position="1"/>
        <end position="54"/>
    </location>
</feature>
<keyword evidence="3" id="KW-1185">Reference proteome</keyword>
<dbReference type="PANTHER" id="PTHR37166">
    <property type="entry name" value="PROTEIN FLAG"/>
    <property type="match status" value="1"/>
</dbReference>
<organism evidence="2 3">
    <name type="scientific">Paenibacillus oryzae</name>
    <dbReference type="NCBI Taxonomy" id="1844972"/>
    <lineage>
        <taxon>Bacteria</taxon>
        <taxon>Bacillati</taxon>
        <taxon>Bacillota</taxon>
        <taxon>Bacilli</taxon>
        <taxon>Bacillales</taxon>
        <taxon>Paenibacillaceae</taxon>
        <taxon>Paenibacillus</taxon>
    </lineage>
</organism>
<dbReference type="Proteomes" id="UP000092024">
    <property type="component" value="Unassembled WGS sequence"/>
</dbReference>
<dbReference type="STRING" id="1844972.A7K91_06265"/>
<comment type="caution">
    <text evidence="2">The sequence shown here is derived from an EMBL/GenBank/DDBJ whole genome shotgun (WGS) entry which is preliminary data.</text>
</comment>
<dbReference type="InterPro" id="IPR035924">
    <property type="entry name" value="FlaG-like_sf"/>
</dbReference>
<protein>
    <recommendedName>
        <fullName evidence="4">Flagellar biosynthesis protein FlaG</fullName>
    </recommendedName>
</protein>
<dbReference type="PANTHER" id="PTHR37166:SF1">
    <property type="entry name" value="PROTEIN FLAG"/>
    <property type="match status" value="1"/>
</dbReference>
<dbReference type="EMBL" id="LYPA01000071">
    <property type="protein sequence ID" value="OBR63554.1"/>
    <property type="molecule type" value="Genomic_DNA"/>
</dbReference>
<feature type="compositionally biased region" description="Basic and acidic residues" evidence="1">
    <location>
        <begin position="27"/>
        <end position="49"/>
    </location>
</feature>
<evidence type="ECO:0000313" key="3">
    <source>
        <dbReference type="Proteomes" id="UP000092024"/>
    </source>
</evidence>
<dbReference type="Pfam" id="PF03646">
    <property type="entry name" value="FlaG"/>
    <property type="match status" value="1"/>
</dbReference>
<evidence type="ECO:0000313" key="2">
    <source>
        <dbReference type="EMBL" id="OBR63554.1"/>
    </source>
</evidence>
<dbReference type="OrthoDB" id="9799867at2"/>
<name>A0A1A5YD87_9BACL</name>
<proteinExistence type="predicted"/>
<evidence type="ECO:0008006" key="4">
    <source>
        <dbReference type="Google" id="ProtNLM"/>
    </source>
</evidence>
<reference evidence="2 3" key="1">
    <citation type="submission" date="2016-05" db="EMBL/GenBank/DDBJ databases">
        <title>Paenibacillus oryzae. sp. nov., isolated from the rice root.</title>
        <authorList>
            <person name="Zhang J."/>
            <person name="Zhang X."/>
        </authorList>
    </citation>
    <scope>NUCLEOTIDE SEQUENCE [LARGE SCALE GENOMIC DNA]</scope>
    <source>
        <strain evidence="2 3">1DrF-4</strain>
    </source>
</reference>